<dbReference type="STRING" id="78915.A0A4P9XRG1"/>
<dbReference type="PANTHER" id="PTHR15615">
    <property type="match status" value="1"/>
</dbReference>
<dbReference type="Gene3D" id="1.10.472.10">
    <property type="entry name" value="Cyclin-like"/>
    <property type="match status" value="1"/>
</dbReference>
<feature type="compositionally biased region" description="Polar residues" evidence="1">
    <location>
        <begin position="1"/>
        <end position="14"/>
    </location>
</feature>
<dbReference type="EMBL" id="KZ992580">
    <property type="protein sequence ID" value="RKP08665.1"/>
    <property type="molecule type" value="Genomic_DNA"/>
</dbReference>
<dbReference type="GO" id="GO:0016538">
    <property type="term" value="F:cyclin-dependent protein serine/threonine kinase regulator activity"/>
    <property type="evidence" value="ECO:0007669"/>
    <property type="project" value="TreeGrafter"/>
</dbReference>
<dbReference type="GO" id="GO:0005634">
    <property type="term" value="C:nucleus"/>
    <property type="evidence" value="ECO:0007669"/>
    <property type="project" value="TreeGrafter"/>
</dbReference>
<dbReference type="OrthoDB" id="244495at2759"/>
<protein>
    <recommendedName>
        <fullName evidence="2">Cyclin N-terminal domain-containing protein</fullName>
    </recommendedName>
</protein>
<feature type="region of interest" description="Disordered" evidence="1">
    <location>
        <begin position="1"/>
        <end position="32"/>
    </location>
</feature>
<sequence>MSHESTMNATSTKQQKAHPLQKAHLPQKVPLPDTSASERLAHQTTSTHLPADCCTVEEANLLRRALIAQHLFEMPLDSSVTMAPINMLPKLVPYIERLVTATHLPLHTICVALLYLLRLKERYPDVHGAHGTAHRIALTALIVANKYVDDDSYGLRSWHRVTRRWFAHDDVIVMESEFLQRLGFRLEVSRDTWREFVLEVELRMDAWRDREQVACARWPSLSQAVGLWEATEREWLTRDTVDASTPRVVVDAAQLAMATKLSSMSAAVTSPLPTELLEATVSSAAPSVAPGSSAASTWTTLSFGSFADNSPALTDDSLSTAVAASRPPVLQGDVWPAHPGGVHHFKQTQELRRHQSAPVSLRLPRPVTSNGAAAALPLRLPLHAPLLLPDHPTTAHKPTPLPHIAALSTLPIQRLTPANGLCQTHTDAAKGSTLPPISVVTHAARQCLHPATIHDNGCTVFDLAAGCDDRSAVPASTPMAPTTGKAAAGVFPAAPQPSGALTTVSANSQPATTACPVSAEQSLHWLSRSLTGDISQPQQPQSPCQQPTRLVDPVATAGHSGTMLPVHLHFP</sequence>
<dbReference type="PANTHER" id="PTHR15615:SF108">
    <property type="entry name" value="PROTEIN CNPPD1"/>
    <property type="match status" value="1"/>
</dbReference>
<dbReference type="InterPro" id="IPR006671">
    <property type="entry name" value="Cyclin_N"/>
</dbReference>
<dbReference type="CDD" id="cd20557">
    <property type="entry name" value="CYCLIN_ScPCL1-like"/>
    <property type="match status" value="1"/>
</dbReference>
<dbReference type="InterPro" id="IPR036915">
    <property type="entry name" value="Cyclin-like_sf"/>
</dbReference>
<dbReference type="AlphaFoldDB" id="A0A4P9XRG1"/>
<accession>A0A4P9XRG1</accession>
<dbReference type="GO" id="GO:0000307">
    <property type="term" value="C:cyclin-dependent protein kinase holoenzyme complex"/>
    <property type="evidence" value="ECO:0007669"/>
    <property type="project" value="TreeGrafter"/>
</dbReference>
<dbReference type="Pfam" id="PF00134">
    <property type="entry name" value="Cyclin_N"/>
    <property type="match status" value="1"/>
</dbReference>
<feature type="domain" description="Cyclin N-terminal" evidence="2">
    <location>
        <begin position="80"/>
        <end position="186"/>
    </location>
</feature>
<dbReference type="InterPro" id="IPR013922">
    <property type="entry name" value="Cyclin_PHO80-like"/>
</dbReference>
<name>A0A4P9XRG1_9FUNG</name>
<dbReference type="Proteomes" id="UP000271241">
    <property type="component" value="Unassembled WGS sequence"/>
</dbReference>
<organism evidence="3 4">
    <name type="scientific">Thamnocephalis sphaerospora</name>
    <dbReference type="NCBI Taxonomy" id="78915"/>
    <lineage>
        <taxon>Eukaryota</taxon>
        <taxon>Fungi</taxon>
        <taxon>Fungi incertae sedis</taxon>
        <taxon>Zoopagomycota</taxon>
        <taxon>Zoopagomycotina</taxon>
        <taxon>Zoopagomycetes</taxon>
        <taxon>Zoopagales</taxon>
        <taxon>Sigmoideomycetaceae</taxon>
        <taxon>Thamnocephalis</taxon>
    </lineage>
</organism>
<dbReference type="SUPFAM" id="SSF47954">
    <property type="entry name" value="Cyclin-like"/>
    <property type="match status" value="1"/>
</dbReference>
<keyword evidence="4" id="KW-1185">Reference proteome</keyword>
<evidence type="ECO:0000313" key="3">
    <source>
        <dbReference type="EMBL" id="RKP08665.1"/>
    </source>
</evidence>
<evidence type="ECO:0000256" key="1">
    <source>
        <dbReference type="SAM" id="MobiDB-lite"/>
    </source>
</evidence>
<evidence type="ECO:0000259" key="2">
    <source>
        <dbReference type="Pfam" id="PF00134"/>
    </source>
</evidence>
<reference evidence="4" key="1">
    <citation type="journal article" date="2018" name="Nat. Microbiol.">
        <title>Leveraging single-cell genomics to expand the fungal tree of life.</title>
        <authorList>
            <person name="Ahrendt S.R."/>
            <person name="Quandt C.A."/>
            <person name="Ciobanu D."/>
            <person name="Clum A."/>
            <person name="Salamov A."/>
            <person name="Andreopoulos B."/>
            <person name="Cheng J.F."/>
            <person name="Woyke T."/>
            <person name="Pelin A."/>
            <person name="Henrissat B."/>
            <person name="Reynolds N.K."/>
            <person name="Benny G.L."/>
            <person name="Smith M.E."/>
            <person name="James T.Y."/>
            <person name="Grigoriev I.V."/>
        </authorList>
    </citation>
    <scope>NUCLEOTIDE SEQUENCE [LARGE SCALE GENOMIC DNA]</scope>
    <source>
        <strain evidence="4">RSA 1356</strain>
    </source>
</reference>
<dbReference type="GO" id="GO:0019901">
    <property type="term" value="F:protein kinase binding"/>
    <property type="evidence" value="ECO:0007669"/>
    <property type="project" value="InterPro"/>
</dbReference>
<evidence type="ECO:0000313" key="4">
    <source>
        <dbReference type="Proteomes" id="UP000271241"/>
    </source>
</evidence>
<gene>
    <name evidence="3" type="ORF">THASP1DRAFT_23390</name>
</gene>
<proteinExistence type="predicted"/>